<name>A0AAC9L8K9_9PSEU</name>
<reference evidence="2" key="1">
    <citation type="submission" date="2016-06" db="EMBL/GenBank/DDBJ databases">
        <title>Complete genome sequence of Actinoalloteichus fjordicus DSM 46855 (=ADI127-17), type strain of the new species Actinoalloteichus fjordicus.</title>
        <authorList>
            <person name="Ruckert C."/>
            <person name="Nouioui I."/>
            <person name="Willmese J."/>
            <person name="van Wezel G."/>
            <person name="Klenk H.-P."/>
            <person name="Kalinowski J."/>
            <person name="Zotchev S.B."/>
        </authorList>
    </citation>
    <scope>NUCLEOTIDE SEQUENCE [LARGE SCALE GENOMIC DNA]</scope>
    <source>
        <strain evidence="2">ADI127-7</strain>
    </source>
</reference>
<dbReference type="EMBL" id="CP016076">
    <property type="protein sequence ID" value="APU13077.1"/>
    <property type="molecule type" value="Genomic_DNA"/>
</dbReference>
<keyword evidence="2" id="KW-1185">Reference proteome</keyword>
<organism evidence="1 2">
    <name type="scientific">Actinoalloteichus fjordicus</name>
    <dbReference type="NCBI Taxonomy" id="1612552"/>
    <lineage>
        <taxon>Bacteria</taxon>
        <taxon>Bacillati</taxon>
        <taxon>Actinomycetota</taxon>
        <taxon>Actinomycetes</taxon>
        <taxon>Pseudonocardiales</taxon>
        <taxon>Pseudonocardiaceae</taxon>
        <taxon>Actinoalloteichus</taxon>
    </lineage>
</organism>
<evidence type="ECO:0000313" key="2">
    <source>
        <dbReference type="Proteomes" id="UP000185511"/>
    </source>
</evidence>
<dbReference type="AlphaFoldDB" id="A0AAC9L8K9"/>
<proteinExistence type="predicted"/>
<protein>
    <submittedName>
        <fullName evidence="1">Uncharacterized protein</fullName>
    </submittedName>
</protein>
<accession>A0AAC9L8K9</accession>
<evidence type="ECO:0000313" key="1">
    <source>
        <dbReference type="EMBL" id="APU13077.1"/>
    </source>
</evidence>
<dbReference type="KEGG" id="acad:UA74_05005"/>
<gene>
    <name evidence="1" type="ORF">UA74_05005</name>
</gene>
<dbReference type="Proteomes" id="UP000185511">
    <property type="component" value="Chromosome"/>
</dbReference>
<sequence>MEFRAIARGAGAFQQPVTAVEVEGLCRRAFGPDVRVVSAVELGNGMYNSIFRVELCGQGPVILRVAPESHHRYSNLLGAEQESFHVRARGSSSLNSNYR</sequence>